<dbReference type="EMBL" id="VISO01000001">
    <property type="protein sequence ID" value="TVZ75118.1"/>
    <property type="molecule type" value="Genomic_DNA"/>
</dbReference>
<evidence type="ECO:0000313" key="2">
    <source>
        <dbReference type="Proteomes" id="UP000319824"/>
    </source>
</evidence>
<dbReference type="Proteomes" id="UP000319824">
    <property type="component" value="Unassembled WGS sequence"/>
</dbReference>
<sequence>MILAQTTKPARQTLRLAREAVLRTTFGKADGEPFLQLGISAAKLAVWCPRC</sequence>
<comment type="caution">
    <text evidence="1">The sequence shown here is derived from an EMBL/GenBank/DDBJ whole genome shotgun (WGS) entry which is preliminary data.</text>
</comment>
<accession>A0A559TKI7</accession>
<dbReference type="AlphaFoldDB" id="A0A559TKI7"/>
<name>A0A559TKI7_9HYPH</name>
<evidence type="ECO:0000313" key="1">
    <source>
        <dbReference type="EMBL" id="TVZ75118.1"/>
    </source>
</evidence>
<reference evidence="1 2" key="1">
    <citation type="submission" date="2019-06" db="EMBL/GenBank/DDBJ databases">
        <title>Pac Bio to generate improved reference genome sequences for organisms with transposon mutant libraries (support for FEBA project).</title>
        <authorList>
            <person name="Blow M."/>
        </authorList>
    </citation>
    <scope>NUCLEOTIDE SEQUENCE [LARGE SCALE GENOMIC DNA]</scope>
    <source>
        <strain evidence="1 2">USDA 1844</strain>
    </source>
</reference>
<protein>
    <submittedName>
        <fullName evidence="1">Uncharacterized protein</fullName>
    </submittedName>
</protein>
<proteinExistence type="predicted"/>
<organism evidence="1 2">
    <name type="scientific">Rhizobium mongolense USDA 1844</name>
    <dbReference type="NCBI Taxonomy" id="1079460"/>
    <lineage>
        <taxon>Bacteria</taxon>
        <taxon>Pseudomonadati</taxon>
        <taxon>Pseudomonadota</taxon>
        <taxon>Alphaproteobacteria</taxon>
        <taxon>Hyphomicrobiales</taxon>
        <taxon>Rhizobiaceae</taxon>
        <taxon>Rhizobium/Agrobacterium group</taxon>
        <taxon>Rhizobium</taxon>
    </lineage>
</organism>
<gene>
    <name evidence="1" type="ORF">BCL32_0533</name>
</gene>